<keyword evidence="4" id="KW-1133">Transmembrane helix</keyword>
<dbReference type="RefSeq" id="XP_027198549.1">
    <property type="nucleotide sequence ID" value="XM_027342748.1"/>
</dbReference>
<evidence type="ECO:0000256" key="1">
    <source>
        <dbReference type="ARBA" id="ARBA00004479"/>
    </source>
</evidence>
<keyword evidence="7" id="KW-1185">Reference proteome</keyword>
<evidence type="ECO:0000256" key="4">
    <source>
        <dbReference type="ARBA" id="ARBA00022989"/>
    </source>
</evidence>
<organism evidence="7 8">
    <name type="scientific">Dermatophagoides pteronyssinus</name>
    <name type="common">European house dust mite</name>
    <dbReference type="NCBI Taxonomy" id="6956"/>
    <lineage>
        <taxon>Eukaryota</taxon>
        <taxon>Metazoa</taxon>
        <taxon>Ecdysozoa</taxon>
        <taxon>Arthropoda</taxon>
        <taxon>Chelicerata</taxon>
        <taxon>Arachnida</taxon>
        <taxon>Acari</taxon>
        <taxon>Acariformes</taxon>
        <taxon>Sarcoptiformes</taxon>
        <taxon>Astigmata</taxon>
        <taxon>Psoroptidia</taxon>
        <taxon>Analgoidea</taxon>
        <taxon>Pyroglyphidae</taxon>
        <taxon>Dermatophagoidinae</taxon>
        <taxon>Dermatophagoides</taxon>
    </lineage>
</organism>
<comment type="subcellular location">
    <subcellularLocation>
        <location evidence="1">Membrane</location>
        <topology evidence="1">Single-pass type I membrane protein</topology>
    </subcellularLocation>
</comment>
<keyword evidence="5" id="KW-0472">Membrane</keyword>
<dbReference type="Proteomes" id="UP000515146">
    <property type="component" value="Unplaced"/>
</dbReference>
<dbReference type="OMA" id="FINMSIY"/>
<evidence type="ECO:0000256" key="6">
    <source>
        <dbReference type="ARBA" id="ARBA00023180"/>
    </source>
</evidence>
<accession>A0A6P6Y2J5</accession>
<evidence type="ECO:0000313" key="7">
    <source>
        <dbReference type="Proteomes" id="UP000515146"/>
    </source>
</evidence>
<dbReference type="KEGG" id="dpte:113792806"/>
<dbReference type="InterPro" id="IPR024881">
    <property type="entry name" value="Tip"/>
</dbReference>
<protein>
    <submittedName>
        <fullName evidence="8">T-cell immunomodulatory protein-like</fullName>
    </submittedName>
</protein>
<dbReference type="GO" id="GO:0005886">
    <property type="term" value="C:plasma membrane"/>
    <property type="evidence" value="ECO:0007669"/>
    <property type="project" value="TreeGrafter"/>
</dbReference>
<reference evidence="8" key="1">
    <citation type="submission" date="2025-08" db="UniProtKB">
        <authorList>
            <consortium name="RefSeq"/>
        </authorList>
    </citation>
    <scope>IDENTIFICATION</scope>
    <source>
        <strain evidence="8">Airmid</strain>
    </source>
</reference>
<dbReference type="AlphaFoldDB" id="A0A6P6Y2J5"/>
<keyword evidence="3" id="KW-0812">Transmembrane</keyword>
<dbReference type="PANTHER" id="PTHR13412:SF0">
    <property type="entry name" value="T-CELL IMMUNOMODULATORY PROTEIN"/>
    <property type="match status" value="1"/>
</dbReference>
<gene>
    <name evidence="8" type="primary">LOC113792806</name>
</gene>
<evidence type="ECO:0000256" key="2">
    <source>
        <dbReference type="ARBA" id="ARBA00006496"/>
    </source>
</evidence>
<dbReference type="GeneID" id="113792806"/>
<dbReference type="InParanoid" id="A0A6P6Y2J5"/>
<comment type="similarity">
    <text evidence="2">Belongs to the TIP family.</text>
</comment>
<dbReference type="SUPFAM" id="SSF69318">
    <property type="entry name" value="Integrin alpha N-terminal domain"/>
    <property type="match status" value="1"/>
</dbReference>
<evidence type="ECO:0000313" key="8">
    <source>
        <dbReference type="RefSeq" id="XP_027198549.1"/>
    </source>
</evidence>
<dbReference type="Pfam" id="PF23122">
    <property type="entry name" value="C2_ITFG1"/>
    <property type="match status" value="1"/>
</dbReference>
<dbReference type="PANTHER" id="PTHR13412">
    <property type="entry name" value="T-CELL IMMUNOMODULATORY PROTEIN HOMOLOG"/>
    <property type="match status" value="1"/>
</dbReference>
<dbReference type="InterPro" id="IPR057089">
    <property type="entry name" value="C2_TIP"/>
</dbReference>
<dbReference type="OrthoDB" id="10250728at2759"/>
<evidence type="ECO:0000256" key="3">
    <source>
        <dbReference type="ARBA" id="ARBA00022692"/>
    </source>
</evidence>
<evidence type="ECO:0000256" key="5">
    <source>
        <dbReference type="ARBA" id="ARBA00023136"/>
    </source>
</evidence>
<sequence length="700" mass="79602">MPSLLYNCFKYFLYMTCSVLLIFSLIFILQSKLHASSQSSSLTTSKSIAVNETIEYRTDHQIVNPDLNLIDITENVQNLNYENFFHTSRSKFLAPESIHLPFNPPSTIENISAIPIAYGDFDSDKYTDIFMLGNNGKSLHLLKGHSCVDGKTVLTFFGSRRCLSIVQNFHCHLKENIYNLAASDFTGRMHQDLLITVENQSPISKYNIILVYGNTTAEEFNCDQQIILIENASSEPFILDYDGDMISDFIVETFDCPLQLVLGGKFDNLAEIKSKRFICLSNLTRIQHLASPHASAFVNLNSYLIDMTPDLFINGESKFEYIYNIPQEGFQPNQNGNNLHSFPNVGLRGQSSFVDLNYDGKLEHLIPVCLDDVKSFADCQQPNLMVFDTDTGDWFHILNTTESLGAQFNRTLTFIDAKFYNYIEIPVTLHIGDIDYDGYPDFATILQDVQTKKNVAAIFLNKLLNGSQNTWNRIFELEWIGEYTENVRMVSLFDIFNNGRLNLLITTEDSTTNQLTLQAYDYYFEKSLYFSFLRVNVISGLCSDKTEDHKCPNHLAYGSTPPGAMVCFAGPYSNDHCCSVQMSQSAHFALQPPYIIFGLGDVLNVINDLSVSIANGKNPTRVRIWNEIIPGSKLVIVPFEPDQLKNWELRVFINMSIYSLVALLFLFVLGLILTCAISILHFREKVEDRVDNQQYRNAWL</sequence>
<proteinExistence type="inferred from homology"/>
<dbReference type="InterPro" id="IPR028994">
    <property type="entry name" value="Integrin_alpha_N"/>
</dbReference>
<name>A0A6P6Y2J5_DERPT</name>
<keyword evidence="6" id="KW-0325">Glycoprotein</keyword>